<proteinExistence type="predicted"/>
<dbReference type="Proteomes" id="UP000264120">
    <property type="component" value="Chromosome"/>
</dbReference>
<reference evidence="1 2" key="1">
    <citation type="submission" date="2017-08" db="EMBL/GenBank/DDBJ databases">
        <title>Complete genome sequence of Gluconacetobacter saccharivorans CV1 isolated from Fermented Vinegar.</title>
        <authorList>
            <person name="Kim S.-Y."/>
        </authorList>
    </citation>
    <scope>NUCLEOTIDE SEQUENCE [LARGE SCALE GENOMIC DNA]</scope>
    <source>
        <strain evidence="1 2">CV1</strain>
    </source>
</reference>
<dbReference type="OrthoDB" id="5319888at2"/>
<dbReference type="EMBL" id="CP023036">
    <property type="protein sequence ID" value="AXY22408.1"/>
    <property type="molecule type" value="Genomic_DNA"/>
</dbReference>
<accession>A0A347WC15</accession>
<evidence type="ECO:0000313" key="1">
    <source>
        <dbReference type="EMBL" id="AXY22408.1"/>
    </source>
</evidence>
<dbReference type="KEGG" id="ksc:CD178_01641"/>
<name>A0A347WC15_9PROT</name>
<protein>
    <submittedName>
        <fullName evidence="1">Uncharacterized protein</fullName>
    </submittedName>
</protein>
<gene>
    <name evidence="1" type="ORF">CD178_01641</name>
</gene>
<organism evidence="1 2">
    <name type="scientific">Komagataeibacter saccharivorans</name>
    <dbReference type="NCBI Taxonomy" id="265959"/>
    <lineage>
        <taxon>Bacteria</taxon>
        <taxon>Pseudomonadati</taxon>
        <taxon>Pseudomonadota</taxon>
        <taxon>Alphaproteobacteria</taxon>
        <taxon>Acetobacterales</taxon>
        <taxon>Acetobacteraceae</taxon>
        <taxon>Komagataeibacter</taxon>
    </lineage>
</organism>
<sequence length="193" mass="21936">MNQFSDKQIIYNNKFLEAMHYTNEITKCKYEENIVERKFVDKDFLDFIGQEVSNICQGSVNLLAGQCVSVHWQLANKIRKNYNIDAFVTLGDTVVLKETIYSFSPSSARELLEKKSCDTQLFSGHAWITLLSGEIIDASLQTTIGIRQKNPDFYGNIIAQHAGDLNDTIEYTPTVVGDNYLFLSGLVQRVTYL</sequence>
<dbReference type="RefSeq" id="WP_118962858.1">
    <property type="nucleotide sequence ID" value="NZ_CP023036.1"/>
</dbReference>
<keyword evidence="2" id="KW-1185">Reference proteome</keyword>
<evidence type="ECO:0000313" key="2">
    <source>
        <dbReference type="Proteomes" id="UP000264120"/>
    </source>
</evidence>
<dbReference type="AlphaFoldDB" id="A0A347WC15"/>